<keyword evidence="1" id="KW-0472">Membrane</keyword>
<feature type="transmembrane region" description="Helical" evidence="1">
    <location>
        <begin position="204"/>
        <end position="226"/>
    </location>
</feature>
<feature type="domain" description="Phosphatidic acid phosphatase type 2/haloperoxidase" evidence="2">
    <location>
        <begin position="119"/>
        <end position="193"/>
    </location>
</feature>
<feature type="transmembrane region" description="Helical" evidence="1">
    <location>
        <begin position="232"/>
        <end position="249"/>
    </location>
</feature>
<dbReference type="AlphaFoldDB" id="A0A7Y9GLK2"/>
<evidence type="ECO:0000256" key="1">
    <source>
        <dbReference type="SAM" id="Phobius"/>
    </source>
</evidence>
<evidence type="ECO:0000259" key="2">
    <source>
        <dbReference type="Pfam" id="PF01569"/>
    </source>
</evidence>
<dbReference type="RefSeq" id="WP_179487539.1">
    <property type="nucleotide sequence ID" value="NZ_JACCBV010000001.1"/>
</dbReference>
<evidence type="ECO:0000313" key="4">
    <source>
        <dbReference type="Proteomes" id="UP000576969"/>
    </source>
</evidence>
<accession>A0A7Y9GLK2</accession>
<keyword evidence="1" id="KW-0812">Transmembrane</keyword>
<keyword evidence="4" id="KW-1185">Reference proteome</keyword>
<proteinExistence type="predicted"/>
<dbReference type="InterPro" id="IPR036938">
    <property type="entry name" value="PAP2/HPO_sf"/>
</dbReference>
<sequence length="270" mass="27726">MRELSTPAAFAVMFGSAFALLAVLALSTQDGQRFDAATLGAFDALRADGFLRAYAVRDWLAGALLVVAAVAGVEALVRRAWRAVAASVVLVGLVLVASFAFKAGWLLERADLGDFAYAYNTFPSGHAAAALAAVVAVAWLNPRWLNGAVLVVLAVVCGAVAVASLLSFAHRLSDVLGGVLLTGAIAFAITAVVAPWPRRRPDRWVYGALAACAAGGTVVGVAMLGAGVPVDLVVAAGFAGCAAAIAVVVRMQHPMSRERQAVSRASSRVI</sequence>
<organism evidence="3 4">
    <name type="scientific">Microbacterium immunditiarum</name>
    <dbReference type="NCBI Taxonomy" id="337480"/>
    <lineage>
        <taxon>Bacteria</taxon>
        <taxon>Bacillati</taxon>
        <taxon>Actinomycetota</taxon>
        <taxon>Actinomycetes</taxon>
        <taxon>Micrococcales</taxon>
        <taxon>Microbacteriaceae</taxon>
        <taxon>Microbacterium</taxon>
    </lineage>
</organism>
<feature type="transmembrane region" description="Helical" evidence="1">
    <location>
        <begin position="147"/>
        <end position="169"/>
    </location>
</feature>
<dbReference type="SUPFAM" id="SSF48317">
    <property type="entry name" value="Acid phosphatase/Vanadium-dependent haloperoxidase"/>
    <property type="match status" value="1"/>
</dbReference>
<name>A0A7Y9GLK2_9MICO</name>
<protein>
    <submittedName>
        <fullName evidence="3">Membrane-associated phospholipid phosphatase</fullName>
    </submittedName>
</protein>
<feature type="transmembrane region" description="Helical" evidence="1">
    <location>
        <begin position="59"/>
        <end position="77"/>
    </location>
</feature>
<keyword evidence="1" id="KW-1133">Transmembrane helix</keyword>
<comment type="caution">
    <text evidence="3">The sequence shown here is derived from an EMBL/GenBank/DDBJ whole genome shotgun (WGS) entry which is preliminary data.</text>
</comment>
<reference evidence="3 4" key="1">
    <citation type="submission" date="2020-07" db="EMBL/GenBank/DDBJ databases">
        <title>Sequencing the genomes of 1000 actinobacteria strains.</title>
        <authorList>
            <person name="Klenk H.-P."/>
        </authorList>
    </citation>
    <scope>NUCLEOTIDE SEQUENCE [LARGE SCALE GENOMIC DNA]</scope>
    <source>
        <strain evidence="3 4">DSM 24662</strain>
    </source>
</reference>
<feature type="transmembrane region" description="Helical" evidence="1">
    <location>
        <begin position="84"/>
        <end position="105"/>
    </location>
</feature>
<feature type="transmembrane region" description="Helical" evidence="1">
    <location>
        <begin position="117"/>
        <end position="140"/>
    </location>
</feature>
<dbReference type="EMBL" id="JACCBV010000001">
    <property type="protein sequence ID" value="NYE18706.1"/>
    <property type="molecule type" value="Genomic_DNA"/>
</dbReference>
<dbReference type="Pfam" id="PF01569">
    <property type="entry name" value="PAP2"/>
    <property type="match status" value="1"/>
</dbReference>
<dbReference type="Proteomes" id="UP000576969">
    <property type="component" value="Unassembled WGS sequence"/>
</dbReference>
<feature type="transmembrane region" description="Helical" evidence="1">
    <location>
        <begin position="175"/>
        <end position="197"/>
    </location>
</feature>
<gene>
    <name evidence="3" type="ORF">BJ991_000734</name>
</gene>
<evidence type="ECO:0000313" key="3">
    <source>
        <dbReference type="EMBL" id="NYE18706.1"/>
    </source>
</evidence>
<dbReference type="Gene3D" id="1.20.144.10">
    <property type="entry name" value="Phosphatidic acid phosphatase type 2/haloperoxidase"/>
    <property type="match status" value="1"/>
</dbReference>
<dbReference type="InterPro" id="IPR000326">
    <property type="entry name" value="PAP2/HPO"/>
</dbReference>